<comment type="caution">
    <text evidence="1">The sequence shown here is derived from an EMBL/GenBank/DDBJ whole genome shotgun (WGS) entry which is preliminary data.</text>
</comment>
<accession>A0ABT8CRJ7</accession>
<organism evidence="1 2">
    <name type="scientific">Paenimyroides ceti</name>
    <dbReference type="NCBI Taxonomy" id="395087"/>
    <lineage>
        <taxon>Bacteria</taxon>
        <taxon>Pseudomonadati</taxon>
        <taxon>Bacteroidota</taxon>
        <taxon>Flavobacteriia</taxon>
        <taxon>Flavobacteriales</taxon>
        <taxon>Flavobacteriaceae</taxon>
        <taxon>Paenimyroides</taxon>
    </lineage>
</organism>
<dbReference type="EMBL" id="JAUFQU010000001">
    <property type="protein sequence ID" value="MDN3706799.1"/>
    <property type="molecule type" value="Genomic_DNA"/>
</dbReference>
<protein>
    <recommendedName>
        <fullName evidence="3">DUF4221 domain-containing protein</fullName>
    </recommendedName>
</protein>
<evidence type="ECO:0000313" key="1">
    <source>
        <dbReference type="EMBL" id="MDN3706799.1"/>
    </source>
</evidence>
<name>A0ABT8CRJ7_9FLAO</name>
<keyword evidence="2" id="KW-1185">Reference proteome</keyword>
<gene>
    <name evidence="1" type="ORF">QW060_06595</name>
</gene>
<proteinExistence type="predicted"/>
<evidence type="ECO:0008006" key="3">
    <source>
        <dbReference type="Google" id="ProtNLM"/>
    </source>
</evidence>
<dbReference type="RefSeq" id="WP_290362852.1">
    <property type="nucleotide sequence ID" value="NZ_JAUFQU010000001.1"/>
</dbReference>
<dbReference type="Proteomes" id="UP001242368">
    <property type="component" value="Unassembled WGS sequence"/>
</dbReference>
<evidence type="ECO:0000313" key="2">
    <source>
        <dbReference type="Proteomes" id="UP001242368"/>
    </source>
</evidence>
<sequence length="376" mass="44543">MRYSYIFLYFLLLNCNSKKNDDFLIKTGEVNILSKDKISIEGQFVENNKDLFFSYSNATRNIHIYDGKKAVDSLSLHIKNLQANKIVVKNTDSIFIIDYTTKIIRHINIRGKIIKEIDVQKISNQDTINPYLFKNPEAINDQNIILDVGISKNKYTNLTHQQLIDSHKHIPRFIKYNGQSIHYPDFNYTDIEKLTNKRKEDLFVDYSNVSLSKKYIVYTMQFSNHLYVFDYNLKLVKTVPIVSDFTGTDINKDFSFYNDSEERGRIYEKNYDYATLTKYIVYNKYKDKFYVLLAHKTDILKKENLIFKRSNRDFSILEYDGELNKLNEQKFKKGQYDIYKPIFINSEGNLLLNSNNELNSNFSPDKIRYDIYKISD</sequence>
<reference evidence="2" key="1">
    <citation type="journal article" date="2019" name="Int. J. Syst. Evol. Microbiol.">
        <title>The Global Catalogue of Microorganisms (GCM) 10K type strain sequencing project: providing services to taxonomists for standard genome sequencing and annotation.</title>
        <authorList>
            <consortium name="The Broad Institute Genomics Platform"/>
            <consortium name="The Broad Institute Genome Sequencing Center for Infectious Disease"/>
            <person name="Wu L."/>
            <person name="Ma J."/>
        </authorList>
    </citation>
    <scope>NUCLEOTIDE SEQUENCE [LARGE SCALE GENOMIC DNA]</scope>
    <source>
        <strain evidence="2">CECT 7184</strain>
    </source>
</reference>
<dbReference type="SUPFAM" id="SSF101898">
    <property type="entry name" value="NHL repeat"/>
    <property type="match status" value="1"/>
</dbReference>